<dbReference type="Pfam" id="PF00490">
    <property type="entry name" value="ALAD"/>
    <property type="match status" value="1"/>
</dbReference>
<dbReference type="PIRSF" id="PIRSF001415">
    <property type="entry name" value="Porphbilin_synth"/>
    <property type="match status" value="1"/>
</dbReference>
<dbReference type="NCBIfam" id="NF006762">
    <property type="entry name" value="PRK09283.1"/>
    <property type="match status" value="1"/>
</dbReference>
<comment type="catalytic activity">
    <reaction evidence="8 11">
        <text>2 5-aminolevulinate = porphobilinogen + 2 H2O + H(+)</text>
        <dbReference type="Rhea" id="RHEA:24064"/>
        <dbReference type="ChEBI" id="CHEBI:15377"/>
        <dbReference type="ChEBI" id="CHEBI:15378"/>
        <dbReference type="ChEBI" id="CHEBI:58126"/>
        <dbReference type="ChEBI" id="CHEBI:356416"/>
        <dbReference type="EC" id="4.2.1.24"/>
    </reaction>
</comment>
<dbReference type="RefSeq" id="WP_016420139.1">
    <property type="nucleotide sequence ID" value="NZ_FNND01000002.1"/>
</dbReference>
<dbReference type="SMART" id="SM01004">
    <property type="entry name" value="ALAD"/>
    <property type="match status" value="1"/>
</dbReference>
<evidence type="ECO:0000256" key="12">
    <source>
        <dbReference type="RuleBase" id="RU004161"/>
    </source>
</evidence>
<evidence type="ECO:0000256" key="1">
    <source>
        <dbReference type="ARBA" id="ARBA00004694"/>
    </source>
</evidence>
<proteinExistence type="inferred from homology"/>
<dbReference type="SUPFAM" id="SSF51569">
    <property type="entry name" value="Aldolase"/>
    <property type="match status" value="1"/>
</dbReference>
<comment type="similarity">
    <text evidence="2 12">Belongs to the ALAD family.</text>
</comment>
<dbReference type="PRINTS" id="PR00144">
    <property type="entry name" value="DALDHYDRTASE"/>
</dbReference>
<dbReference type="OrthoDB" id="9805001at2"/>
<keyword evidence="10" id="KW-0479">Metal-binding</keyword>
<name>A0A1H2TQM1_9FLAO</name>
<keyword evidence="14" id="KW-1185">Reference proteome</keyword>
<evidence type="ECO:0000256" key="8">
    <source>
        <dbReference type="ARBA" id="ARBA00047651"/>
    </source>
</evidence>
<evidence type="ECO:0000313" key="14">
    <source>
        <dbReference type="Proteomes" id="UP000182771"/>
    </source>
</evidence>
<evidence type="ECO:0000256" key="2">
    <source>
        <dbReference type="ARBA" id="ARBA00008055"/>
    </source>
</evidence>
<comment type="caution">
    <text evidence="13">The sequence shown here is derived from an EMBL/GenBank/DDBJ whole genome shotgun (WGS) entry which is preliminary data.</text>
</comment>
<evidence type="ECO:0000256" key="6">
    <source>
        <dbReference type="ARBA" id="ARBA00023239"/>
    </source>
</evidence>
<dbReference type="InterPro" id="IPR013785">
    <property type="entry name" value="Aldolase_TIM"/>
</dbReference>
<dbReference type="AlphaFoldDB" id="A0A1H2TQM1"/>
<dbReference type="GO" id="GO:0008270">
    <property type="term" value="F:zinc ion binding"/>
    <property type="evidence" value="ECO:0007669"/>
    <property type="project" value="TreeGrafter"/>
</dbReference>
<evidence type="ECO:0000256" key="4">
    <source>
        <dbReference type="ARBA" id="ARBA00020771"/>
    </source>
</evidence>
<dbReference type="CDD" id="cd04823">
    <property type="entry name" value="ALAD_PBGS_aspartate_rich"/>
    <property type="match status" value="1"/>
</dbReference>
<dbReference type="GO" id="GO:0006782">
    <property type="term" value="P:protoporphyrinogen IX biosynthetic process"/>
    <property type="evidence" value="ECO:0007669"/>
    <property type="project" value="UniProtKB-UniPathway"/>
</dbReference>
<dbReference type="EC" id="4.2.1.24" evidence="3 11"/>
<evidence type="ECO:0000256" key="9">
    <source>
        <dbReference type="PIRSR" id="PIRSR001415-1"/>
    </source>
</evidence>
<feature type="active site" description="Schiff-base intermediate with substrate" evidence="9">
    <location>
        <position position="254"/>
    </location>
</feature>
<evidence type="ECO:0000256" key="7">
    <source>
        <dbReference type="ARBA" id="ARBA00023244"/>
    </source>
</evidence>
<feature type="active site" description="Schiff-base intermediate with substrate" evidence="9">
    <location>
        <position position="196"/>
    </location>
</feature>
<organism evidence="13 14">
    <name type="scientific">Capnocytophaga granulosa</name>
    <dbReference type="NCBI Taxonomy" id="45242"/>
    <lineage>
        <taxon>Bacteria</taxon>
        <taxon>Pseudomonadati</taxon>
        <taxon>Bacteroidota</taxon>
        <taxon>Flavobacteriia</taxon>
        <taxon>Flavobacteriales</taxon>
        <taxon>Flavobacteriaceae</taxon>
        <taxon>Capnocytophaga</taxon>
    </lineage>
</organism>
<keyword evidence="7 11" id="KW-0627">Porphyrin biosynthesis</keyword>
<keyword evidence="10" id="KW-0460">Magnesium</keyword>
<comment type="subunit">
    <text evidence="11">Homooctamer.</text>
</comment>
<evidence type="ECO:0000256" key="11">
    <source>
        <dbReference type="RuleBase" id="RU000515"/>
    </source>
</evidence>
<dbReference type="GO" id="GO:0005829">
    <property type="term" value="C:cytosol"/>
    <property type="evidence" value="ECO:0007669"/>
    <property type="project" value="TreeGrafter"/>
</dbReference>
<dbReference type="PROSITE" id="PS00169">
    <property type="entry name" value="D_ALA_DEHYDRATASE"/>
    <property type="match status" value="1"/>
</dbReference>
<dbReference type="EMBL" id="FNND01000002">
    <property type="protein sequence ID" value="SDW46097.1"/>
    <property type="molecule type" value="Genomic_DNA"/>
</dbReference>
<dbReference type="InterPro" id="IPR001731">
    <property type="entry name" value="ALAD"/>
</dbReference>
<dbReference type="UniPathway" id="UPA00251">
    <property type="reaction ID" value="UER00318"/>
</dbReference>
<sequence length="328" mass="36701">MNILRRNRRLRVNETIRALVRETTVTPNDFIVPLFVVEGKGVKEEIPSMPDYYRYSLDILAKEVKELWSLGIKSVLLFVKVPDNLKDNQGTEALNPDGLMQRAIKTVKDATPQMLVMTDVALDPYSIYGHDGIIKNGVVENDATVSVLAQMSLSHVKAGADWVAPSDMMDGRIEEIRLFLDKYNFKHAGIMAYSAKYASALYGPFRDALDSAPVDMEDIPKDKKTYQMDYANRIEALKEAVMDVAEGADMVMVKPGIVYLDIVREVKNAVQVPVSVYQVSGEYAMIKAAAQRGWLDHDAIMLEQIYAIKRAGADLIASYFAKDVVKLL</sequence>
<evidence type="ECO:0000313" key="13">
    <source>
        <dbReference type="EMBL" id="SDW46097.1"/>
    </source>
</evidence>
<comment type="pathway">
    <text evidence="1">Porphyrin-containing compound metabolism; protoporphyrin-IX biosynthesis; coproporphyrinogen-III from 5-aminolevulinate: step 1/4.</text>
</comment>
<keyword evidence="6 11" id="KW-0456">Lyase</keyword>
<evidence type="ECO:0000256" key="10">
    <source>
        <dbReference type="PIRSR" id="PIRSR001415-5"/>
    </source>
</evidence>
<reference evidence="13 14" key="1">
    <citation type="submission" date="2016-10" db="EMBL/GenBank/DDBJ databases">
        <authorList>
            <person name="Varghese N."/>
            <person name="Submissions S."/>
        </authorList>
    </citation>
    <scope>NUCLEOTIDE SEQUENCE [LARGE SCALE GENOMIC DNA]</scope>
    <source>
        <strain evidence="13 14">DSM 11449</strain>
    </source>
</reference>
<dbReference type="GeneID" id="85016372"/>
<dbReference type="PANTHER" id="PTHR11458">
    <property type="entry name" value="DELTA-AMINOLEVULINIC ACID DEHYDRATASE"/>
    <property type="match status" value="1"/>
</dbReference>
<protein>
    <recommendedName>
        <fullName evidence="4 11">Delta-aminolevulinic acid dehydratase</fullName>
        <ecNumber evidence="3 11">4.2.1.24</ecNumber>
    </recommendedName>
</protein>
<accession>A0A1H2TQM1</accession>
<dbReference type="Gene3D" id="3.20.20.70">
    <property type="entry name" value="Aldolase class I"/>
    <property type="match status" value="1"/>
</dbReference>
<dbReference type="FunFam" id="3.20.20.70:FF:000019">
    <property type="entry name" value="Delta-aminolevulinic acid dehydratase"/>
    <property type="match status" value="1"/>
</dbReference>
<dbReference type="GO" id="GO:0004655">
    <property type="term" value="F:porphobilinogen synthase activity"/>
    <property type="evidence" value="ECO:0007669"/>
    <property type="project" value="UniProtKB-EC"/>
</dbReference>
<evidence type="ECO:0000256" key="3">
    <source>
        <dbReference type="ARBA" id="ARBA00012053"/>
    </source>
</evidence>
<dbReference type="PANTHER" id="PTHR11458:SF0">
    <property type="entry name" value="DELTA-AMINOLEVULINIC ACID DEHYDRATASE"/>
    <property type="match status" value="1"/>
</dbReference>
<dbReference type="Proteomes" id="UP000182771">
    <property type="component" value="Unassembled WGS sequence"/>
</dbReference>
<dbReference type="InterPro" id="IPR030656">
    <property type="entry name" value="ALAD_AS"/>
</dbReference>
<keyword evidence="5" id="KW-0350">Heme biosynthesis</keyword>
<evidence type="ECO:0000256" key="5">
    <source>
        <dbReference type="ARBA" id="ARBA00023133"/>
    </source>
</evidence>
<feature type="binding site" evidence="10">
    <location>
        <position position="239"/>
    </location>
    <ligand>
        <name>Mg(2+)</name>
        <dbReference type="ChEBI" id="CHEBI:18420"/>
    </ligand>
</feature>
<gene>
    <name evidence="13" type="ORF">SAMN05444420_102279</name>
</gene>